<name>A0A484LUM4_9ASTE</name>
<gene>
    <name evidence="2" type="ORF">CCAM_LOCUS22016</name>
</gene>
<sequence>MASPSLSSDSLCAGDYLCPGDWSMVTELRRFSWAAAANKSGDTPVPETMDSKGQGQATVAIGPDGGGVLGAI</sequence>
<keyword evidence="3" id="KW-1185">Reference proteome</keyword>
<organism evidence="2 3">
    <name type="scientific">Cuscuta campestris</name>
    <dbReference type="NCBI Taxonomy" id="132261"/>
    <lineage>
        <taxon>Eukaryota</taxon>
        <taxon>Viridiplantae</taxon>
        <taxon>Streptophyta</taxon>
        <taxon>Embryophyta</taxon>
        <taxon>Tracheophyta</taxon>
        <taxon>Spermatophyta</taxon>
        <taxon>Magnoliopsida</taxon>
        <taxon>eudicotyledons</taxon>
        <taxon>Gunneridae</taxon>
        <taxon>Pentapetalae</taxon>
        <taxon>asterids</taxon>
        <taxon>lamiids</taxon>
        <taxon>Solanales</taxon>
        <taxon>Convolvulaceae</taxon>
        <taxon>Cuscuteae</taxon>
        <taxon>Cuscuta</taxon>
        <taxon>Cuscuta subgen. Grammica</taxon>
        <taxon>Cuscuta sect. Cleistogrammica</taxon>
    </lineage>
</organism>
<evidence type="ECO:0000256" key="1">
    <source>
        <dbReference type="SAM" id="MobiDB-lite"/>
    </source>
</evidence>
<dbReference type="AlphaFoldDB" id="A0A484LUM4"/>
<dbReference type="Proteomes" id="UP000595140">
    <property type="component" value="Unassembled WGS sequence"/>
</dbReference>
<reference evidence="2 3" key="1">
    <citation type="submission" date="2018-04" db="EMBL/GenBank/DDBJ databases">
        <authorList>
            <person name="Vogel A."/>
        </authorList>
    </citation>
    <scope>NUCLEOTIDE SEQUENCE [LARGE SCALE GENOMIC DNA]</scope>
</reference>
<evidence type="ECO:0000313" key="3">
    <source>
        <dbReference type="Proteomes" id="UP000595140"/>
    </source>
</evidence>
<proteinExistence type="predicted"/>
<feature type="region of interest" description="Disordered" evidence="1">
    <location>
        <begin position="38"/>
        <end position="60"/>
    </location>
</feature>
<dbReference type="EMBL" id="OOIL02002111">
    <property type="protein sequence ID" value="VFQ80240.1"/>
    <property type="molecule type" value="Genomic_DNA"/>
</dbReference>
<protein>
    <submittedName>
        <fullName evidence="2">Uncharacterized protein</fullName>
    </submittedName>
</protein>
<accession>A0A484LUM4</accession>
<evidence type="ECO:0000313" key="2">
    <source>
        <dbReference type="EMBL" id="VFQ80240.1"/>
    </source>
</evidence>